<reference evidence="1 2" key="1">
    <citation type="journal article" date="2024" name="BMC Genomics">
        <title>De novo assembly and annotation of Popillia japonica's genome with initial clues to its potential as an invasive pest.</title>
        <authorList>
            <person name="Cucini C."/>
            <person name="Boschi S."/>
            <person name="Funari R."/>
            <person name="Cardaioli E."/>
            <person name="Iannotti N."/>
            <person name="Marturano G."/>
            <person name="Paoli F."/>
            <person name="Bruttini M."/>
            <person name="Carapelli A."/>
            <person name="Frati F."/>
            <person name="Nardi F."/>
        </authorList>
    </citation>
    <scope>NUCLEOTIDE SEQUENCE [LARGE SCALE GENOMIC DNA]</scope>
    <source>
        <strain evidence="1">DMR45628</strain>
    </source>
</reference>
<keyword evidence="2" id="KW-1185">Reference proteome</keyword>
<name>A0AAW1MVW5_POPJA</name>
<dbReference type="SUPFAM" id="SSF50630">
    <property type="entry name" value="Acid proteases"/>
    <property type="match status" value="1"/>
</dbReference>
<dbReference type="AlphaFoldDB" id="A0AAW1MVW5"/>
<evidence type="ECO:0000313" key="2">
    <source>
        <dbReference type="Proteomes" id="UP001458880"/>
    </source>
</evidence>
<sequence length="141" mass="15348">MARDCPKWRESTKRVSLISCTTDAYKKWATTIRDKKVTAYLDTGAERSLVTLDCVRRLGLAGRTFLLGQPMWESQGVALVVRAGKATLYKAEAIEDVFANLTLAEEGDAPERGVRVAVPIIVESGETAAVAVRADNCLVGF</sequence>
<evidence type="ECO:0000313" key="1">
    <source>
        <dbReference type="EMBL" id="KAK9751655.1"/>
    </source>
</evidence>
<dbReference type="Proteomes" id="UP001458880">
    <property type="component" value="Unassembled WGS sequence"/>
</dbReference>
<dbReference type="Gene3D" id="2.40.70.10">
    <property type="entry name" value="Acid Proteases"/>
    <property type="match status" value="1"/>
</dbReference>
<evidence type="ECO:0008006" key="3">
    <source>
        <dbReference type="Google" id="ProtNLM"/>
    </source>
</evidence>
<gene>
    <name evidence="1" type="ORF">QE152_g4871</name>
</gene>
<protein>
    <recommendedName>
        <fullName evidence="3">Peptidase A2 domain-containing protein</fullName>
    </recommendedName>
</protein>
<accession>A0AAW1MVW5</accession>
<organism evidence="1 2">
    <name type="scientific">Popillia japonica</name>
    <name type="common">Japanese beetle</name>
    <dbReference type="NCBI Taxonomy" id="7064"/>
    <lineage>
        <taxon>Eukaryota</taxon>
        <taxon>Metazoa</taxon>
        <taxon>Ecdysozoa</taxon>
        <taxon>Arthropoda</taxon>
        <taxon>Hexapoda</taxon>
        <taxon>Insecta</taxon>
        <taxon>Pterygota</taxon>
        <taxon>Neoptera</taxon>
        <taxon>Endopterygota</taxon>
        <taxon>Coleoptera</taxon>
        <taxon>Polyphaga</taxon>
        <taxon>Scarabaeiformia</taxon>
        <taxon>Scarabaeidae</taxon>
        <taxon>Rutelinae</taxon>
        <taxon>Popillia</taxon>
    </lineage>
</organism>
<proteinExistence type="predicted"/>
<comment type="caution">
    <text evidence="1">The sequence shown here is derived from an EMBL/GenBank/DDBJ whole genome shotgun (WGS) entry which is preliminary data.</text>
</comment>
<dbReference type="EMBL" id="JASPKY010000026">
    <property type="protein sequence ID" value="KAK9751655.1"/>
    <property type="molecule type" value="Genomic_DNA"/>
</dbReference>
<dbReference type="InterPro" id="IPR021109">
    <property type="entry name" value="Peptidase_aspartic_dom_sf"/>
</dbReference>